<evidence type="ECO:0000313" key="2">
    <source>
        <dbReference type="EMBL" id="AXX97480.1"/>
    </source>
</evidence>
<name>A0A347UF52_9RHOB</name>
<dbReference type="AlphaFoldDB" id="A0A347UF52"/>
<feature type="compositionally biased region" description="Basic and acidic residues" evidence="1">
    <location>
        <begin position="32"/>
        <end position="44"/>
    </location>
</feature>
<keyword evidence="3" id="KW-1185">Reference proteome</keyword>
<dbReference type="RefSeq" id="WP_118942137.1">
    <property type="nucleotide sequence ID" value="NZ_CP032125.1"/>
</dbReference>
<dbReference type="KEGG" id="pamo:BAR1_05730"/>
<feature type="region of interest" description="Disordered" evidence="1">
    <location>
        <begin position="27"/>
        <end position="51"/>
    </location>
</feature>
<proteinExistence type="predicted"/>
<gene>
    <name evidence="2" type="ORF">BAR1_05730</name>
</gene>
<reference evidence="2 3" key="1">
    <citation type="submission" date="2018-09" db="EMBL/GenBank/DDBJ databases">
        <title>Profundibacter amoris BAR1 gen. nov., sp. nov., a new member of the Roseobacter clade isolated at Lokis Castle Vent Field on the Arctic Mid-Oceanic Ridge.</title>
        <authorList>
            <person name="Le Moine Bauer S."/>
            <person name="Sjoeberg A.G."/>
            <person name="L'Haridon S."/>
            <person name="Stokke R."/>
            <person name="Roalkvam I."/>
            <person name="Steen I.H."/>
            <person name="Dahle H."/>
        </authorList>
    </citation>
    <scope>NUCLEOTIDE SEQUENCE [LARGE SCALE GENOMIC DNA]</scope>
    <source>
        <strain evidence="2 3">BAR1</strain>
    </source>
</reference>
<dbReference type="Proteomes" id="UP000261704">
    <property type="component" value="Chromosome"/>
</dbReference>
<evidence type="ECO:0008006" key="4">
    <source>
        <dbReference type="Google" id="ProtNLM"/>
    </source>
</evidence>
<evidence type="ECO:0000313" key="3">
    <source>
        <dbReference type="Proteomes" id="UP000261704"/>
    </source>
</evidence>
<accession>A0A347UF52</accession>
<organism evidence="2 3">
    <name type="scientific">Profundibacter amoris</name>
    <dbReference type="NCBI Taxonomy" id="2171755"/>
    <lineage>
        <taxon>Bacteria</taxon>
        <taxon>Pseudomonadati</taxon>
        <taxon>Pseudomonadota</taxon>
        <taxon>Alphaproteobacteria</taxon>
        <taxon>Rhodobacterales</taxon>
        <taxon>Paracoccaceae</taxon>
        <taxon>Profundibacter</taxon>
    </lineage>
</organism>
<dbReference type="OrthoDB" id="7871639at2"/>
<protein>
    <recommendedName>
        <fullName evidence="4">D-galactarate dehydratase</fullName>
    </recommendedName>
</protein>
<evidence type="ECO:0000256" key="1">
    <source>
        <dbReference type="SAM" id="MobiDB-lite"/>
    </source>
</evidence>
<dbReference type="EMBL" id="CP032125">
    <property type="protein sequence ID" value="AXX97480.1"/>
    <property type="molecule type" value="Genomic_DNA"/>
</dbReference>
<dbReference type="PROSITE" id="PS51257">
    <property type="entry name" value="PROKAR_LIPOPROTEIN"/>
    <property type="match status" value="1"/>
</dbReference>
<sequence length="171" mass="17475">MKNLVKTSVVISTGLFLAGCDGKFSQGGVFKPKPDEPAKVESDSGSRPAARPAAVVAKPAATAHTAEQFDTTTAEQRAEAVVEARSGGARKLGVTIASLGNPAEAGFWIKTPLVNKAGKGRVEYPATGKSVAVDLIPIDGPKTAGSRVSLATLRLLGAPLAGLPELIVFAE</sequence>